<dbReference type="SUPFAM" id="SSF52172">
    <property type="entry name" value="CheY-like"/>
    <property type="match status" value="1"/>
</dbReference>
<dbReference type="PROSITE" id="PS50110">
    <property type="entry name" value="RESPONSE_REGULATORY"/>
    <property type="match status" value="1"/>
</dbReference>
<dbReference type="SMART" id="SM00448">
    <property type="entry name" value="REC"/>
    <property type="match status" value="1"/>
</dbReference>
<sequence length="169" mass="18248">MKLFRRKPVSEAAPDPEVPAPVEEKPISVVVVDDDDDLRDILRIALESRGFRILSDTSDAMTALEVVREGQPDIILLDLAMPDVTGLEVLPLLLEQSPRSKIVICSAISATHMTEAALDAGADAYIIKGVSAKTLIGHLQRVAHAGPVRPVRPYPLGRDYVERPAPTAG</sequence>
<dbReference type="Gene3D" id="3.40.50.2300">
    <property type="match status" value="1"/>
</dbReference>
<proteinExistence type="predicted"/>
<dbReference type="PANTHER" id="PTHR44591:SF18">
    <property type="entry name" value="REGULATORY PROTEIN"/>
    <property type="match status" value="1"/>
</dbReference>
<dbReference type="RefSeq" id="WP_295658299.1">
    <property type="nucleotide sequence ID" value="NZ_CADCUP010000115.1"/>
</dbReference>
<accession>A0A6J4NQH2</accession>
<feature type="domain" description="Response regulatory" evidence="4">
    <location>
        <begin position="28"/>
        <end position="143"/>
    </location>
</feature>
<evidence type="ECO:0000256" key="1">
    <source>
        <dbReference type="ARBA" id="ARBA00022553"/>
    </source>
</evidence>
<dbReference type="InterPro" id="IPR058245">
    <property type="entry name" value="NreC/VraR/RcsB-like_REC"/>
</dbReference>
<evidence type="ECO:0000256" key="2">
    <source>
        <dbReference type="PROSITE-ProRule" id="PRU00169"/>
    </source>
</evidence>
<dbReference type="InterPro" id="IPR050595">
    <property type="entry name" value="Bact_response_regulator"/>
</dbReference>
<feature type="region of interest" description="Disordered" evidence="3">
    <location>
        <begin position="1"/>
        <end position="21"/>
    </location>
</feature>
<feature type="modified residue" description="4-aspartylphosphate" evidence="2">
    <location>
        <position position="78"/>
    </location>
</feature>
<evidence type="ECO:0000256" key="3">
    <source>
        <dbReference type="SAM" id="MobiDB-lite"/>
    </source>
</evidence>
<dbReference type="CDD" id="cd17535">
    <property type="entry name" value="REC_NarL-like"/>
    <property type="match status" value="1"/>
</dbReference>
<name>A0A6J4NQH2_9ACTN</name>
<evidence type="ECO:0000313" key="5">
    <source>
        <dbReference type="EMBL" id="CAA9392921.1"/>
    </source>
</evidence>
<protein>
    <recommendedName>
        <fullName evidence="4">Response regulatory domain-containing protein</fullName>
    </recommendedName>
</protein>
<gene>
    <name evidence="5" type="ORF">AVDCRST_MAG06-1707</name>
</gene>
<dbReference type="PANTHER" id="PTHR44591">
    <property type="entry name" value="STRESS RESPONSE REGULATOR PROTEIN 1"/>
    <property type="match status" value="1"/>
</dbReference>
<dbReference type="EMBL" id="CADCUP010000115">
    <property type="protein sequence ID" value="CAA9392921.1"/>
    <property type="molecule type" value="Genomic_DNA"/>
</dbReference>
<organism evidence="5">
    <name type="scientific">uncultured Nocardioides sp</name>
    <dbReference type="NCBI Taxonomy" id="198441"/>
    <lineage>
        <taxon>Bacteria</taxon>
        <taxon>Bacillati</taxon>
        <taxon>Actinomycetota</taxon>
        <taxon>Actinomycetes</taxon>
        <taxon>Propionibacteriales</taxon>
        <taxon>Nocardioidaceae</taxon>
        <taxon>Nocardioides</taxon>
        <taxon>environmental samples</taxon>
    </lineage>
</organism>
<dbReference type="AlphaFoldDB" id="A0A6J4NQH2"/>
<keyword evidence="1 2" id="KW-0597">Phosphoprotein</keyword>
<dbReference type="GO" id="GO:0000160">
    <property type="term" value="P:phosphorelay signal transduction system"/>
    <property type="evidence" value="ECO:0007669"/>
    <property type="project" value="InterPro"/>
</dbReference>
<dbReference type="Pfam" id="PF00072">
    <property type="entry name" value="Response_reg"/>
    <property type="match status" value="1"/>
</dbReference>
<evidence type="ECO:0000259" key="4">
    <source>
        <dbReference type="PROSITE" id="PS50110"/>
    </source>
</evidence>
<reference evidence="5" key="1">
    <citation type="submission" date="2020-02" db="EMBL/GenBank/DDBJ databases">
        <authorList>
            <person name="Meier V. D."/>
        </authorList>
    </citation>
    <scope>NUCLEOTIDE SEQUENCE</scope>
    <source>
        <strain evidence="5">AVDCRST_MAG06</strain>
    </source>
</reference>
<dbReference type="InterPro" id="IPR001789">
    <property type="entry name" value="Sig_transdc_resp-reg_receiver"/>
</dbReference>
<dbReference type="InterPro" id="IPR011006">
    <property type="entry name" value="CheY-like_superfamily"/>
</dbReference>